<organism evidence="1 2">
    <name type="scientific">Cichorium intybus</name>
    <name type="common">Chicory</name>
    <dbReference type="NCBI Taxonomy" id="13427"/>
    <lineage>
        <taxon>Eukaryota</taxon>
        <taxon>Viridiplantae</taxon>
        <taxon>Streptophyta</taxon>
        <taxon>Embryophyta</taxon>
        <taxon>Tracheophyta</taxon>
        <taxon>Spermatophyta</taxon>
        <taxon>Magnoliopsida</taxon>
        <taxon>eudicotyledons</taxon>
        <taxon>Gunneridae</taxon>
        <taxon>Pentapetalae</taxon>
        <taxon>asterids</taxon>
        <taxon>campanulids</taxon>
        <taxon>Asterales</taxon>
        <taxon>Asteraceae</taxon>
        <taxon>Cichorioideae</taxon>
        <taxon>Cichorieae</taxon>
        <taxon>Cichoriinae</taxon>
        <taxon>Cichorium</taxon>
    </lineage>
</organism>
<proteinExistence type="predicted"/>
<protein>
    <submittedName>
        <fullName evidence="1">Uncharacterized protein</fullName>
    </submittedName>
</protein>
<sequence>MLELGPNFFYGVIPREIGKLANLESLDLSSNSLTGIIPPELGNLGRLRIPSPAISPKKSEFSRTSPTSSSESTVSPACFRQKSETFRNYRISSPLLA</sequence>
<reference evidence="1 2" key="2">
    <citation type="journal article" date="2022" name="Mol. Ecol. Resour.">
        <title>The genomes of chicory, endive, great burdock and yacon provide insights into Asteraceae paleo-polyploidization history and plant inulin production.</title>
        <authorList>
            <person name="Fan W."/>
            <person name="Wang S."/>
            <person name="Wang H."/>
            <person name="Wang A."/>
            <person name="Jiang F."/>
            <person name="Liu H."/>
            <person name="Zhao H."/>
            <person name="Xu D."/>
            <person name="Zhang Y."/>
        </authorList>
    </citation>
    <scope>NUCLEOTIDE SEQUENCE [LARGE SCALE GENOMIC DNA]</scope>
    <source>
        <strain evidence="2">cv. Punajuju</strain>
        <tissue evidence="1">Leaves</tissue>
    </source>
</reference>
<reference evidence="2" key="1">
    <citation type="journal article" date="2022" name="Mol. Ecol. Resour.">
        <title>The genomes of chicory, endive, great burdock and yacon provide insights into Asteraceae palaeo-polyploidization history and plant inulin production.</title>
        <authorList>
            <person name="Fan W."/>
            <person name="Wang S."/>
            <person name="Wang H."/>
            <person name="Wang A."/>
            <person name="Jiang F."/>
            <person name="Liu H."/>
            <person name="Zhao H."/>
            <person name="Xu D."/>
            <person name="Zhang Y."/>
        </authorList>
    </citation>
    <scope>NUCLEOTIDE SEQUENCE [LARGE SCALE GENOMIC DNA]</scope>
    <source>
        <strain evidence="2">cv. Punajuju</strain>
    </source>
</reference>
<gene>
    <name evidence="1" type="ORF">L2E82_28331</name>
</gene>
<evidence type="ECO:0000313" key="2">
    <source>
        <dbReference type="Proteomes" id="UP001055811"/>
    </source>
</evidence>
<dbReference type="Proteomes" id="UP001055811">
    <property type="component" value="Linkage Group LG05"/>
</dbReference>
<accession>A0ACB9CVP8</accession>
<dbReference type="EMBL" id="CM042013">
    <property type="protein sequence ID" value="KAI3738306.1"/>
    <property type="molecule type" value="Genomic_DNA"/>
</dbReference>
<keyword evidence="2" id="KW-1185">Reference proteome</keyword>
<evidence type="ECO:0000313" key="1">
    <source>
        <dbReference type="EMBL" id="KAI3738306.1"/>
    </source>
</evidence>
<comment type="caution">
    <text evidence="1">The sequence shown here is derived from an EMBL/GenBank/DDBJ whole genome shotgun (WGS) entry which is preliminary data.</text>
</comment>
<name>A0ACB9CVP8_CICIN</name>